<accession>A0A5J5DI83</accession>
<organism evidence="7 8">
    <name type="scientific">Etheostoma spectabile</name>
    <name type="common">orangethroat darter</name>
    <dbReference type="NCBI Taxonomy" id="54343"/>
    <lineage>
        <taxon>Eukaryota</taxon>
        <taxon>Metazoa</taxon>
        <taxon>Chordata</taxon>
        <taxon>Craniata</taxon>
        <taxon>Vertebrata</taxon>
        <taxon>Euteleostomi</taxon>
        <taxon>Actinopterygii</taxon>
        <taxon>Neopterygii</taxon>
        <taxon>Teleostei</taxon>
        <taxon>Neoteleostei</taxon>
        <taxon>Acanthomorphata</taxon>
        <taxon>Eupercaria</taxon>
        <taxon>Perciformes</taxon>
        <taxon>Percoidei</taxon>
        <taxon>Percidae</taxon>
        <taxon>Etheostomatinae</taxon>
        <taxon>Etheostoma</taxon>
    </lineage>
</organism>
<dbReference type="Pfam" id="PF04116">
    <property type="entry name" value="FA_hydroxylase"/>
    <property type="match status" value="1"/>
</dbReference>
<feature type="domain" description="Fatty acid hydroxylase" evidence="6">
    <location>
        <begin position="131"/>
        <end position="242"/>
    </location>
</feature>
<dbReference type="InterPro" id="IPR050307">
    <property type="entry name" value="Sterol_Desaturase_Related"/>
</dbReference>
<proteinExistence type="predicted"/>
<dbReference type="GO" id="GO:0016491">
    <property type="term" value="F:oxidoreductase activity"/>
    <property type="evidence" value="ECO:0007669"/>
    <property type="project" value="InterPro"/>
</dbReference>
<evidence type="ECO:0000256" key="4">
    <source>
        <dbReference type="ARBA" id="ARBA00023136"/>
    </source>
</evidence>
<comment type="subcellular location">
    <subcellularLocation>
        <location evidence="1">Membrane</location>
    </subcellularLocation>
</comment>
<reference evidence="7 8" key="1">
    <citation type="submission" date="2019-08" db="EMBL/GenBank/DDBJ databases">
        <title>A chromosome-level genome assembly, high-density linkage maps, and genome scans reveal the genomic architecture of hybrid incompatibilities underlying speciation via character displacement in darters (Percidae: Etheostominae).</title>
        <authorList>
            <person name="Moran R.L."/>
            <person name="Catchen J.M."/>
            <person name="Fuller R.C."/>
        </authorList>
    </citation>
    <scope>NUCLEOTIDE SEQUENCE [LARGE SCALE GENOMIC DNA]</scope>
    <source>
        <strain evidence="7">EspeVRDwgs_2016</strain>
        <tissue evidence="7">Muscle</tissue>
    </source>
</reference>
<name>A0A5J5DI83_9PERO</name>
<dbReference type="GO" id="GO:0005506">
    <property type="term" value="F:iron ion binding"/>
    <property type="evidence" value="ECO:0007669"/>
    <property type="project" value="InterPro"/>
</dbReference>
<evidence type="ECO:0000259" key="6">
    <source>
        <dbReference type="Pfam" id="PF04116"/>
    </source>
</evidence>
<dbReference type="AlphaFoldDB" id="A0A5J5DI83"/>
<dbReference type="EMBL" id="VOFY01000005">
    <property type="protein sequence ID" value="KAA8592938.1"/>
    <property type="molecule type" value="Genomic_DNA"/>
</dbReference>
<keyword evidence="4 5" id="KW-0472">Membrane</keyword>
<dbReference type="InterPro" id="IPR006694">
    <property type="entry name" value="Fatty_acid_hydroxylase"/>
</dbReference>
<keyword evidence="8" id="KW-1185">Reference proteome</keyword>
<dbReference type="GO" id="GO:0008610">
    <property type="term" value="P:lipid biosynthetic process"/>
    <property type="evidence" value="ECO:0007669"/>
    <property type="project" value="InterPro"/>
</dbReference>
<feature type="transmembrane region" description="Helical" evidence="5">
    <location>
        <begin position="38"/>
        <end position="59"/>
    </location>
</feature>
<protein>
    <recommendedName>
        <fullName evidence="6">Fatty acid hydroxylase domain-containing protein</fullName>
    </recommendedName>
</protein>
<dbReference type="Proteomes" id="UP000327493">
    <property type="component" value="Chromosome 5"/>
</dbReference>
<evidence type="ECO:0000256" key="1">
    <source>
        <dbReference type="ARBA" id="ARBA00004370"/>
    </source>
</evidence>
<keyword evidence="3 5" id="KW-1133">Transmembrane helix</keyword>
<dbReference type="PANTHER" id="PTHR11863">
    <property type="entry name" value="STEROL DESATURASE"/>
    <property type="match status" value="1"/>
</dbReference>
<evidence type="ECO:0000313" key="7">
    <source>
        <dbReference type="EMBL" id="KAA8592938.1"/>
    </source>
</evidence>
<dbReference type="GO" id="GO:0016020">
    <property type="term" value="C:membrane"/>
    <property type="evidence" value="ECO:0007669"/>
    <property type="project" value="UniProtKB-SubCell"/>
</dbReference>
<sequence length="291" mass="32430">MSVLCAGHGEASAPLLQGLWECVRAGQEKILLSPYLPALYGFVIHVLFCAPFVALDALGSVCQRVRSWRITAGSGPPPSLRRWVGCFWRVLYRYLTTVLPATALFHTVRSPAMPELAPSCWQFFVEVFAFPWLYRSTHQLHHQHHVTFALAAQDSTAAELLSLLLLAVSSAWAVGCHPLSEAFFHLTNSWLAVEAHCGYELPLALHRLLPGLGGAPCHQAHHTRLSVNYAPYFTHWDLLFGTFHAPVKCPRPERDGRLRLKTKLQSLAVRTSFGGSTVWLLHQAAQRQGRV</sequence>
<comment type="caution">
    <text evidence="7">The sequence shown here is derived from an EMBL/GenBank/DDBJ whole genome shotgun (WGS) entry which is preliminary data.</text>
</comment>
<keyword evidence="2 5" id="KW-0812">Transmembrane</keyword>
<evidence type="ECO:0000256" key="3">
    <source>
        <dbReference type="ARBA" id="ARBA00022989"/>
    </source>
</evidence>
<evidence type="ECO:0000256" key="5">
    <source>
        <dbReference type="SAM" id="Phobius"/>
    </source>
</evidence>
<evidence type="ECO:0000313" key="8">
    <source>
        <dbReference type="Proteomes" id="UP000327493"/>
    </source>
</evidence>
<gene>
    <name evidence="7" type="ORF">FQN60_018393</name>
</gene>
<evidence type="ECO:0000256" key="2">
    <source>
        <dbReference type="ARBA" id="ARBA00022692"/>
    </source>
</evidence>